<accession>A0DZE3</accession>
<dbReference type="Proteomes" id="UP000000600">
    <property type="component" value="Unassembled WGS sequence"/>
</dbReference>
<gene>
    <name evidence="1" type="ORF">GSPATT00021577001</name>
</gene>
<dbReference type="AlphaFoldDB" id="A0DZE3"/>
<evidence type="ECO:0000313" key="2">
    <source>
        <dbReference type="Proteomes" id="UP000000600"/>
    </source>
</evidence>
<proteinExistence type="predicted"/>
<protein>
    <submittedName>
        <fullName evidence="1">Uncharacterized protein</fullName>
    </submittedName>
</protein>
<evidence type="ECO:0000313" key="1">
    <source>
        <dbReference type="EMBL" id="CAK88410.1"/>
    </source>
</evidence>
<dbReference type="InParanoid" id="A0DZE3"/>
<dbReference type="RefSeq" id="XP_001455807.1">
    <property type="nucleotide sequence ID" value="XM_001455770.1"/>
</dbReference>
<organism evidence="1 2">
    <name type="scientific">Paramecium tetraurelia</name>
    <dbReference type="NCBI Taxonomy" id="5888"/>
    <lineage>
        <taxon>Eukaryota</taxon>
        <taxon>Sar</taxon>
        <taxon>Alveolata</taxon>
        <taxon>Ciliophora</taxon>
        <taxon>Intramacronucleata</taxon>
        <taxon>Oligohymenophorea</taxon>
        <taxon>Peniculida</taxon>
        <taxon>Parameciidae</taxon>
        <taxon>Paramecium</taxon>
    </lineage>
</organism>
<name>A0DZE3_PARTE</name>
<dbReference type="KEGG" id="ptm:GSPATT00021577001"/>
<keyword evidence="2" id="KW-1185">Reference proteome</keyword>
<reference evidence="1 2" key="1">
    <citation type="journal article" date="2006" name="Nature">
        <title>Global trends of whole-genome duplications revealed by the ciliate Paramecium tetraurelia.</title>
        <authorList>
            <consortium name="Genoscope"/>
            <person name="Aury J.-M."/>
            <person name="Jaillon O."/>
            <person name="Duret L."/>
            <person name="Noel B."/>
            <person name="Jubin C."/>
            <person name="Porcel B.M."/>
            <person name="Segurens B."/>
            <person name="Daubin V."/>
            <person name="Anthouard V."/>
            <person name="Aiach N."/>
            <person name="Arnaiz O."/>
            <person name="Billaut A."/>
            <person name="Beisson J."/>
            <person name="Blanc I."/>
            <person name="Bouhouche K."/>
            <person name="Camara F."/>
            <person name="Duharcourt S."/>
            <person name="Guigo R."/>
            <person name="Gogendeau D."/>
            <person name="Katinka M."/>
            <person name="Keller A.-M."/>
            <person name="Kissmehl R."/>
            <person name="Klotz C."/>
            <person name="Koll F."/>
            <person name="Le Moue A."/>
            <person name="Lepere C."/>
            <person name="Malinsky S."/>
            <person name="Nowacki M."/>
            <person name="Nowak J.K."/>
            <person name="Plattner H."/>
            <person name="Poulain J."/>
            <person name="Ruiz F."/>
            <person name="Serrano V."/>
            <person name="Zagulski M."/>
            <person name="Dessen P."/>
            <person name="Betermier M."/>
            <person name="Weissenbach J."/>
            <person name="Scarpelli C."/>
            <person name="Schachter V."/>
            <person name="Sperling L."/>
            <person name="Meyer E."/>
            <person name="Cohen J."/>
            <person name="Wincker P."/>
        </authorList>
    </citation>
    <scope>NUCLEOTIDE SEQUENCE [LARGE SCALE GENOMIC DNA]</scope>
    <source>
        <strain evidence="1 2">Stock d4-2</strain>
    </source>
</reference>
<dbReference type="GeneID" id="5041607"/>
<dbReference type="HOGENOM" id="CLU_2404279_0_0_1"/>
<dbReference type="EMBL" id="CT868650">
    <property type="protein sequence ID" value="CAK88410.1"/>
    <property type="molecule type" value="Genomic_DNA"/>
</dbReference>
<sequence>MGKNKANGKKQFQIIGVNSKAQAYEFGEYKYDQIKGTWKQFYKEQQVCQGEYNDFGEKSGIWREFWPGFWEKSFAIYNGEYKKGKKLVNGKFY</sequence>